<dbReference type="PANTHER" id="PTHR24113:SF12">
    <property type="entry name" value="RAN GTPASE-ACTIVATING PROTEIN 1"/>
    <property type="match status" value="1"/>
</dbReference>
<dbReference type="PANTHER" id="PTHR24113">
    <property type="entry name" value="RAN GTPASE-ACTIVATING PROTEIN 1"/>
    <property type="match status" value="1"/>
</dbReference>
<dbReference type="PROSITE" id="PS51545">
    <property type="entry name" value="PIK_HELICAL"/>
    <property type="match status" value="1"/>
</dbReference>
<sequence>MRSRELSREECFSILQFEPSLFSLMTGRLICKNFYEACVLLQLRIKFKTRKEILAFAKLLDRRILKKVVEISAKNCDLEDDDMQIIGSMFDNLQILNLENNLLTLNGLHCLEGSGIVNSLRVINIRGNQGSLDIDVFKNLKILECEKVDKPKKIHQLEALTTSSISNQIVESLPHLKHITITRGKIGAWDSLSKLSNLETLSLQCAIGNNVSIFKNLKKLLIQHVSLTIETVETIAKNLDHVESLKLLYIAIQGDDIITTLCNLKVTERVKTLHLVANNISDVGVDFLISNSNLEKLTSLDLSFNKITENGIRSITCTSKLTNLRKLSLKRSKGSLYLGHFMNSHLKNLTSLNIKSEDHAFEGIDDFLLSPFAKKLQKCRIFSKDIPKWRFSRKINILKENEASVDTLLQFMLDRPSIENSIGINHELPDTIRNVNDHFRVLLNYIDNLLPSHLGFHPSGRIMIVIEAEICYGTTIIEKCSETFSCDYSMSINCNHYFNFAKRLVELPLESVLKIKIFVLKLSSMGKKQVAHSITPIFNRNGKHINGIIQNAMHSSFTPKEFKMMTTFDKYDDCVGPFEGDLAELHELSNSKELPSNFEELLTKKVLTDEEKNMIWSLRKIIPKTHLGLRVLMESFPFMNQHALEYMRNQIRELVNTFSNPCQYLELLGEPFIDTEIRDLAYKAINQMTDSQLFNSMNIIIELLACEMELDNPLSQILLNRGLNNVDIGRHLFWCIQGNLHNSSIRGKLAWLAVQFLNNITHERLLEFYNQCLYIYQIEEIDLNIKETPRINLSTHTELLVQRVSELAFPTPFILPYPPYSSVQRIIAEKTSLTDSRNRAVIITYESNGKTGQLLMISRENKVDSYMSSTLRILSDMWNSTYPNEERTFVQGSVIPIDNDICIYEKASQSLYEIQGSNLSRISDPSSWIEIGNNQFPNFERNLLRSYAFHAIFAMTLKIRDLHNDNIGINEEGFLSLYDKNSILAPPKFGFLSRRKGFFGGMGLLKLLKSDEFRDHAVKNLFLLSQNSRLLYALMCEMVRLDLRNDITYQIIVNQFKEMLDDNDTFKKCQHAVDKFIKEGTNLLNTDFIHMLRHD</sequence>
<dbReference type="Pfam" id="PF00613">
    <property type="entry name" value="PI3Ka"/>
    <property type="match status" value="1"/>
</dbReference>
<comment type="similarity">
    <text evidence="4">Belongs to the PI3/PI4-kinase family.</text>
</comment>
<dbReference type="InterPro" id="IPR027038">
    <property type="entry name" value="RanGap"/>
</dbReference>
<keyword evidence="1" id="KW-0343">GTPase activation</keyword>
<gene>
    <name evidence="7" type="ORF">NAEGRDRAFT_63252</name>
</gene>
<dbReference type="GO" id="GO:0005634">
    <property type="term" value="C:nucleus"/>
    <property type="evidence" value="ECO:0007669"/>
    <property type="project" value="TreeGrafter"/>
</dbReference>
<dbReference type="GeneID" id="8862320"/>
<dbReference type="Gene3D" id="2.60.40.150">
    <property type="entry name" value="C2 domain"/>
    <property type="match status" value="1"/>
</dbReference>
<keyword evidence="7" id="KW-0418">Kinase</keyword>
<feature type="domain" description="C2 PI3K-type" evidence="6">
    <location>
        <begin position="435"/>
        <end position="595"/>
    </location>
</feature>
<dbReference type="KEGG" id="ngr:NAEGRDRAFT_63252"/>
<evidence type="ECO:0000313" key="8">
    <source>
        <dbReference type="Proteomes" id="UP000006671"/>
    </source>
</evidence>
<dbReference type="OrthoDB" id="120976at2759"/>
<dbReference type="GO" id="GO:0006913">
    <property type="term" value="P:nucleocytoplasmic transport"/>
    <property type="evidence" value="ECO:0007669"/>
    <property type="project" value="TreeGrafter"/>
</dbReference>
<keyword evidence="3" id="KW-0677">Repeat</keyword>
<dbReference type="PROSITE" id="PS51547">
    <property type="entry name" value="C2_PI3K"/>
    <property type="match status" value="1"/>
</dbReference>
<name>D2V372_NAEGR</name>
<dbReference type="GO" id="GO:0031267">
    <property type="term" value="F:small GTPase binding"/>
    <property type="evidence" value="ECO:0007669"/>
    <property type="project" value="TreeGrafter"/>
</dbReference>
<proteinExistence type="inferred from homology"/>
<dbReference type="STRING" id="5762.D2V372"/>
<evidence type="ECO:0000259" key="6">
    <source>
        <dbReference type="PROSITE" id="PS51547"/>
    </source>
</evidence>
<feature type="domain" description="PIK helical" evidence="5">
    <location>
        <begin position="584"/>
        <end position="759"/>
    </location>
</feature>
<dbReference type="GO" id="GO:0005829">
    <property type="term" value="C:cytosol"/>
    <property type="evidence" value="ECO:0007669"/>
    <property type="project" value="TreeGrafter"/>
</dbReference>
<dbReference type="EMBL" id="GG738850">
    <property type="protein sequence ID" value="EFC48583.1"/>
    <property type="molecule type" value="Genomic_DNA"/>
</dbReference>
<organism evidence="8">
    <name type="scientific">Naegleria gruberi</name>
    <name type="common">Amoeba</name>
    <dbReference type="NCBI Taxonomy" id="5762"/>
    <lineage>
        <taxon>Eukaryota</taxon>
        <taxon>Discoba</taxon>
        <taxon>Heterolobosea</taxon>
        <taxon>Tetramitia</taxon>
        <taxon>Eutetramitia</taxon>
        <taxon>Vahlkampfiidae</taxon>
        <taxon>Naegleria</taxon>
    </lineage>
</organism>
<dbReference type="InParanoid" id="D2V372"/>
<dbReference type="SUPFAM" id="SSF56112">
    <property type="entry name" value="Protein kinase-like (PK-like)"/>
    <property type="match status" value="1"/>
</dbReference>
<dbReference type="RefSeq" id="XP_002681327.1">
    <property type="nucleotide sequence ID" value="XM_002681281.1"/>
</dbReference>
<dbReference type="SUPFAM" id="SSF52047">
    <property type="entry name" value="RNI-like"/>
    <property type="match status" value="1"/>
</dbReference>
<evidence type="ECO:0000256" key="3">
    <source>
        <dbReference type="ARBA" id="ARBA00022737"/>
    </source>
</evidence>
<dbReference type="InterPro" id="IPR002420">
    <property type="entry name" value="PI3K-type_C2_dom"/>
</dbReference>
<dbReference type="GO" id="GO:0005096">
    <property type="term" value="F:GTPase activator activity"/>
    <property type="evidence" value="ECO:0007669"/>
    <property type="project" value="UniProtKB-KW"/>
</dbReference>
<dbReference type="GO" id="GO:0016301">
    <property type="term" value="F:kinase activity"/>
    <property type="evidence" value="ECO:0007669"/>
    <property type="project" value="UniProtKB-KW"/>
</dbReference>
<dbReference type="InterPro" id="IPR001263">
    <property type="entry name" value="PI3K_accessory_dom"/>
</dbReference>
<dbReference type="VEuPathDB" id="AmoebaDB:NAEGRDRAFT_63252"/>
<evidence type="ECO:0000256" key="1">
    <source>
        <dbReference type="ARBA" id="ARBA00022468"/>
    </source>
</evidence>
<evidence type="ECO:0000256" key="4">
    <source>
        <dbReference type="PROSITE-ProRule" id="PRU00880"/>
    </source>
</evidence>
<keyword evidence="8" id="KW-1185">Reference proteome</keyword>
<protein>
    <submittedName>
        <fullName evidence="7">Phosphoinositide-3-kinase gamma</fullName>
    </submittedName>
</protein>
<dbReference type="eggNOG" id="KOG0904">
    <property type="taxonomic scope" value="Eukaryota"/>
</dbReference>
<evidence type="ECO:0000259" key="5">
    <source>
        <dbReference type="PROSITE" id="PS51545"/>
    </source>
</evidence>
<dbReference type="InterPro" id="IPR011009">
    <property type="entry name" value="Kinase-like_dom_sf"/>
</dbReference>
<keyword evidence="7" id="KW-0808">Transferase</keyword>
<dbReference type="GO" id="GO:0048471">
    <property type="term" value="C:perinuclear region of cytoplasm"/>
    <property type="evidence" value="ECO:0007669"/>
    <property type="project" value="TreeGrafter"/>
</dbReference>
<reference evidence="7 8" key="1">
    <citation type="journal article" date="2010" name="Cell">
        <title>The genome of Naegleria gruberi illuminates early eukaryotic versatility.</title>
        <authorList>
            <person name="Fritz-Laylin L.K."/>
            <person name="Prochnik S.E."/>
            <person name="Ginger M.L."/>
            <person name="Dacks J.B."/>
            <person name="Carpenter M.L."/>
            <person name="Field M.C."/>
            <person name="Kuo A."/>
            <person name="Paredez A."/>
            <person name="Chapman J."/>
            <person name="Pham J."/>
            <person name="Shu S."/>
            <person name="Neupane R."/>
            <person name="Cipriano M."/>
            <person name="Mancuso J."/>
            <person name="Tu H."/>
            <person name="Salamov A."/>
            <person name="Lindquist E."/>
            <person name="Shapiro H."/>
            <person name="Lucas S."/>
            <person name="Grigoriev I.V."/>
            <person name="Cande W.Z."/>
            <person name="Fulton C."/>
            <person name="Rokhsar D.S."/>
            <person name="Dawson S.C."/>
        </authorList>
    </citation>
    <scope>NUCLEOTIDE SEQUENCE [LARGE SCALE GENOMIC DNA]</scope>
    <source>
        <strain evidence="7 8">NEG-M</strain>
    </source>
</reference>
<evidence type="ECO:0000256" key="2">
    <source>
        <dbReference type="ARBA" id="ARBA00022614"/>
    </source>
</evidence>
<dbReference type="InterPro" id="IPR016024">
    <property type="entry name" value="ARM-type_fold"/>
</dbReference>
<dbReference type="Gene3D" id="1.25.40.70">
    <property type="entry name" value="Phosphatidylinositol 3-kinase, accessory domain (PIK)"/>
    <property type="match status" value="1"/>
</dbReference>
<accession>D2V372</accession>
<evidence type="ECO:0000313" key="7">
    <source>
        <dbReference type="EMBL" id="EFC48583.1"/>
    </source>
</evidence>
<dbReference type="InterPro" id="IPR035892">
    <property type="entry name" value="C2_domain_sf"/>
</dbReference>
<keyword evidence="2" id="KW-0433">Leucine-rich repeat</keyword>
<dbReference type="InterPro" id="IPR042236">
    <property type="entry name" value="PI3K_accessory_sf"/>
</dbReference>
<dbReference type="AlphaFoldDB" id="D2V372"/>
<dbReference type="Gene3D" id="3.80.10.10">
    <property type="entry name" value="Ribonuclease Inhibitor"/>
    <property type="match status" value="2"/>
</dbReference>
<dbReference type="SUPFAM" id="SSF48371">
    <property type="entry name" value="ARM repeat"/>
    <property type="match status" value="1"/>
</dbReference>
<dbReference type="InterPro" id="IPR032675">
    <property type="entry name" value="LRR_dom_sf"/>
</dbReference>
<dbReference type="Proteomes" id="UP000006671">
    <property type="component" value="Unassembled WGS sequence"/>
</dbReference>
<dbReference type="SMART" id="SM00145">
    <property type="entry name" value="PI3Ka"/>
    <property type="match status" value="1"/>
</dbReference>